<organism evidence="3 4">
    <name type="scientific">Mycena sanguinolenta</name>
    <dbReference type="NCBI Taxonomy" id="230812"/>
    <lineage>
        <taxon>Eukaryota</taxon>
        <taxon>Fungi</taxon>
        <taxon>Dikarya</taxon>
        <taxon>Basidiomycota</taxon>
        <taxon>Agaricomycotina</taxon>
        <taxon>Agaricomycetes</taxon>
        <taxon>Agaricomycetidae</taxon>
        <taxon>Agaricales</taxon>
        <taxon>Marasmiineae</taxon>
        <taxon>Mycenaceae</taxon>
        <taxon>Mycena</taxon>
    </lineage>
</organism>
<keyword evidence="1" id="KW-1133">Transmembrane helix</keyword>
<reference evidence="3" key="1">
    <citation type="submission" date="2020-05" db="EMBL/GenBank/DDBJ databases">
        <title>Mycena genomes resolve the evolution of fungal bioluminescence.</title>
        <authorList>
            <person name="Tsai I.J."/>
        </authorList>
    </citation>
    <scope>NUCLEOTIDE SEQUENCE</scope>
    <source>
        <strain evidence="3">160909Yilan</strain>
    </source>
</reference>
<dbReference type="AlphaFoldDB" id="A0A8H6YYX9"/>
<comment type="caution">
    <text evidence="3">The sequence shown here is derived from an EMBL/GenBank/DDBJ whole genome shotgun (WGS) entry which is preliminary data.</text>
</comment>
<keyword evidence="1" id="KW-0472">Membrane</keyword>
<accession>A0A8H6YYX9</accession>
<dbReference type="Proteomes" id="UP000623467">
    <property type="component" value="Unassembled WGS sequence"/>
</dbReference>
<evidence type="ECO:0000256" key="1">
    <source>
        <dbReference type="SAM" id="Phobius"/>
    </source>
</evidence>
<feature type="signal peptide" evidence="2">
    <location>
        <begin position="1"/>
        <end position="19"/>
    </location>
</feature>
<proteinExistence type="predicted"/>
<evidence type="ECO:0008006" key="5">
    <source>
        <dbReference type="Google" id="ProtNLM"/>
    </source>
</evidence>
<name>A0A8H6YYX9_9AGAR</name>
<feature type="chain" id="PRO_5034334502" description="Transmembrane protein" evidence="2">
    <location>
        <begin position="20"/>
        <end position="325"/>
    </location>
</feature>
<feature type="transmembrane region" description="Helical" evidence="1">
    <location>
        <begin position="208"/>
        <end position="232"/>
    </location>
</feature>
<evidence type="ECO:0000313" key="3">
    <source>
        <dbReference type="EMBL" id="KAF7367309.1"/>
    </source>
</evidence>
<evidence type="ECO:0000313" key="4">
    <source>
        <dbReference type="Proteomes" id="UP000623467"/>
    </source>
</evidence>
<keyword evidence="4" id="KW-1185">Reference proteome</keyword>
<dbReference type="OrthoDB" id="3245657at2759"/>
<evidence type="ECO:0000256" key="2">
    <source>
        <dbReference type="SAM" id="SignalP"/>
    </source>
</evidence>
<dbReference type="Gene3D" id="2.60.120.260">
    <property type="entry name" value="Galactose-binding domain-like"/>
    <property type="match status" value="1"/>
</dbReference>
<protein>
    <recommendedName>
        <fullName evidence="5">Transmembrane protein</fullName>
    </recommendedName>
</protein>
<dbReference type="EMBL" id="JACAZH010000005">
    <property type="protein sequence ID" value="KAF7367309.1"/>
    <property type="molecule type" value="Genomic_DNA"/>
</dbReference>
<keyword evidence="2" id="KW-0732">Signal</keyword>
<sequence length="325" mass="35131">MLLLFSFFALFLCFLNCHALVNVTIDDTNGDPLTGALIAYSPQAAWTEPGNLPCTLACPPTTPNVQDMSDWTYHNSTFSPNSGKFPNVPLTATVQFNGSAVYVYCALSRSPNANSDMTFFLDGVVVGQFIKTPVGSAGFDYGVPVYANSSIDPGLHTLTLQNGQQNGVESVMILDSIVYTSTGNVTAAQEQAPSTSSTSSTQRGPSRATLAVVAVLVITLVVILMILGVCLYRRRRRRRAVYATYMPKGTVRAFPVDAAPSRPMSAITPLPPVYAGGSGGNWWVGRDQKSRDGLRAMHRPYMDLDPSQAALQHPPAWESNSSYRY</sequence>
<gene>
    <name evidence="3" type="ORF">MSAN_00793000</name>
</gene>
<keyword evidence="1" id="KW-0812">Transmembrane</keyword>